<dbReference type="Proteomes" id="UP001296873">
    <property type="component" value="Unassembled WGS sequence"/>
</dbReference>
<dbReference type="Pfam" id="PF00534">
    <property type="entry name" value="Glycos_transf_1"/>
    <property type="match status" value="1"/>
</dbReference>
<comment type="caution">
    <text evidence="3">The sequence shown here is derived from an EMBL/GenBank/DDBJ whole genome shotgun (WGS) entry which is preliminary data.</text>
</comment>
<reference evidence="3 4" key="1">
    <citation type="journal article" date="2020" name="Microorganisms">
        <title>Osmotic Adaptation and Compatible Solute Biosynthesis of Phototrophic Bacteria as Revealed from Genome Analyses.</title>
        <authorList>
            <person name="Imhoff J.F."/>
            <person name="Rahn T."/>
            <person name="Kunzel S."/>
            <person name="Keller A."/>
            <person name="Neulinger S.C."/>
        </authorList>
    </citation>
    <scope>NUCLEOTIDE SEQUENCE [LARGE SCALE GENOMIC DNA]</scope>
    <source>
        <strain evidence="3 4">DSM 9895</strain>
    </source>
</reference>
<dbReference type="InterPro" id="IPR028098">
    <property type="entry name" value="Glyco_trans_4-like_N"/>
</dbReference>
<feature type="domain" description="Glycosyl transferase family 1" evidence="1">
    <location>
        <begin position="170"/>
        <end position="324"/>
    </location>
</feature>
<evidence type="ECO:0000259" key="2">
    <source>
        <dbReference type="Pfam" id="PF13439"/>
    </source>
</evidence>
<dbReference type="Pfam" id="PF13439">
    <property type="entry name" value="Glyco_transf_4"/>
    <property type="match status" value="1"/>
</dbReference>
<sequence>MADLHVVVPGDPDSNTGGFIYDRRMVDELRKLGLTVEVHALPDGWPYPGYQAVDAADRTLGRLPDGARTIVDGLALGVLPRLAEREGKRLKLIALVHHPLAEETGLDAGERARLFESERDALSHVQHVIATSAFTAQGLVDYDVTQERMSVVPPGVESHELAEGSGRAAPALLCVGSLTPRKGHDVLLNALSLLTSRPWTLDIVGSETMDTRHAQQIRRLVSELGLTSRVVLRGELSGRALDAAYHTCDLFVLASHYEGYGMVLTEAVARGLPVVATAGGAVPDTLPEGAGLLASPGDVEALAAALDRVLGAPELFAQLAEGARAARARLPSWSDSARQLASDLEQVGP</sequence>
<name>A0ABS1DJG7_9PROT</name>
<dbReference type="CDD" id="cd03801">
    <property type="entry name" value="GT4_PimA-like"/>
    <property type="match status" value="1"/>
</dbReference>
<dbReference type="PANTHER" id="PTHR12526:SF637">
    <property type="entry name" value="GLYCOSYLTRANSFERASE EPSF-RELATED"/>
    <property type="match status" value="1"/>
</dbReference>
<evidence type="ECO:0000313" key="4">
    <source>
        <dbReference type="Proteomes" id="UP001296873"/>
    </source>
</evidence>
<dbReference type="InterPro" id="IPR001296">
    <property type="entry name" value="Glyco_trans_1"/>
</dbReference>
<dbReference type="RefSeq" id="WP_200343062.1">
    <property type="nucleotide sequence ID" value="NZ_NRRL01000104.1"/>
</dbReference>
<dbReference type="SUPFAM" id="SSF53756">
    <property type="entry name" value="UDP-Glycosyltransferase/glycogen phosphorylase"/>
    <property type="match status" value="1"/>
</dbReference>
<evidence type="ECO:0008006" key="5">
    <source>
        <dbReference type="Google" id="ProtNLM"/>
    </source>
</evidence>
<evidence type="ECO:0000259" key="1">
    <source>
        <dbReference type="Pfam" id="PF00534"/>
    </source>
</evidence>
<accession>A0ABS1DJG7</accession>
<dbReference type="PANTHER" id="PTHR12526">
    <property type="entry name" value="GLYCOSYLTRANSFERASE"/>
    <property type="match status" value="1"/>
</dbReference>
<gene>
    <name evidence="3" type="ORF">CKO28_21600</name>
</gene>
<organism evidence="3 4">
    <name type="scientific">Rhodovibrio sodomensis</name>
    <dbReference type="NCBI Taxonomy" id="1088"/>
    <lineage>
        <taxon>Bacteria</taxon>
        <taxon>Pseudomonadati</taxon>
        <taxon>Pseudomonadota</taxon>
        <taxon>Alphaproteobacteria</taxon>
        <taxon>Rhodospirillales</taxon>
        <taxon>Rhodovibrionaceae</taxon>
        <taxon>Rhodovibrio</taxon>
    </lineage>
</organism>
<protein>
    <recommendedName>
        <fullName evidence="5">Glycosyl transferase family 1</fullName>
    </recommendedName>
</protein>
<proteinExistence type="predicted"/>
<feature type="domain" description="Glycosyltransferase subfamily 4-like N-terminal" evidence="2">
    <location>
        <begin position="76"/>
        <end position="157"/>
    </location>
</feature>
<keyword evidence="4" id="KW-1185">Reference proteome</keyword>
<evidence type="ECO:0000313" key="3">
    <source>
        <dbReference type="EMBL" id="MBK1670620.1"/>
    </source>
</evidence>
<dbReference type="EMBL" id="NRRL01000104">
    <property type="protein sequence ID" value="MBK1670620.1"/>
    <property type="molecule type" value="Genomic_DNA"/>
</dbReference>
<dbReference type="Gene3D" id="3.40.50.2000">
    <property type="entry name" value="Glycogen Phosphorylase B"/>
    <property type="match status" value="2"/>
</dbReference>